<feature type="domain" description="Asl1-like glycosyl hydrolase catalytic" evidence="3">
    <location>
        <begin position="245"/>
        <end position="474"/>
    </location>
</feature>
<evidence type="ECO:0000256" key="1">
    <source>
        <dbReference type="SAM" id="MobiDB-lite"/>
    </source>
</evidence>
<dbReference type="EMBL" id="AK374284">
    <property type="protein sequence ID" value="BAK05481.1"/>
    <property type="molecule type" value="mRNA"/>
</dbReference>
<dbReference type="AlphaFoldDB" id="F2EDQ9"/>
<dbReference type="SUPFAM" id="SSF51445">
    <property type="entry name" value="(Trans)glycosidases"/>
    <property type="match status" value="1"/>
</dbReference>
<dbReference type="Gene3D" id="3.20.20.80">
    <property type="entry name" value="Glycosidases"/>
    <property type="match status" value="1"/>
</dbReference>
<organism evidence="4">
    <name type="scientific">Hordeum vulgare subsp. vulgare</name>
    <name type="common">Domesticated barley</name>
    <dbReference type="NCBI Taxonomy" id="112509"/>
    <lineage>
        <taxon>Eukaryota</taxon>
        <taxon>Viridiplantae</taxon>
        <taxon>Streptophyta</taxon>
        <taxon>Embryophyta</taxon>
        <taxon>Tracheophyta</taxon>
        <taxon>Spermatophyta</taxon>
        <taxon>Magnoliopsida</taxon>
        <taxon>Liliopsida</taxon>
        <taxon>Poales</taxon>
        <taxon>Poaceae</taxon>
        <taxon>BOP clade</taxon>
        <taxon>Pooideae</taxon>
        <taxon>Triticodae</taxon>
        <taxon>Triticeae</taxon>
        <taxon>Hordeinae</taxon>
        <taxon>Hordeum</taxon>
    </lineage>
</organism>
<dbReference type="InterPro" id="IPR017853">
    <property type="entry name" value="GH"/>
</dbReference>
<dbReference type="PANTHER" id="PTHR34154">
    <property type="entry name" value="ALKALI-SENSITIVE LINKAGE PROTEIN 1"/>
    <property type="match status" value="1"/>
</dbReference>
<accession>F2EDQ9</accession>
<feature type="compositionally biased region" description="Low complexity" evidence="1">
    <location>
        <begin position="138"/>
        <end position="161"/>
    </location>
</feature>
<evidence type="ECO:0000256" key="2">
    <source>
        <dbReference type="SAM" id="SignalP"/>
    </source>
</evidence>
<reference evidence="4" key="1">
    <citation type="journal article" date="2011" name="Plant Physiol.">
        <title>Comprehensive sequence analysis of 24,783 barley full-length cDNAs derived from 12 clone libraries.</title>
        <authorList>
            <person name="Matsumoto T."/>
            <person name="Tanaka T."/>
            <person name="Sakai H."/>
            <person name="Amano N."/>
            <person name="Kanamori H."/>
            <person name="Kurita K."/>
            <person name="Kikuta A."/>
            <person name="Kamiya K."/>
            <person name="Yamamoto M."/>
            <person name="Ikawa H."/>
            <person name="Fujii N."/>
            <person name="Hori K."/>
            <person name="Itoh T."/>
            <person name="Sato K."/>
        </authorList>
    </citation>
    <scope>NUCLEOTIDE SEQUENCE</scope>
    <source>
        <tissue evidence="4">Seed</tissue>
    </source>
</reference>
<dbReference type="InterPro" id="IPR024655">
    <property type="entry name" value="Asl1_glyco_hydro_catalytic"/>
</dbReference>
<dbReference type="PANTHER" id="PTHR34154:SF13">
    <property type="entry name" value="ASL1-LIKE GLYCOSYL HYDROLASE CATALYTIC DOMAIN-CONTAINING PROTEIN"/>
    <property type="match status" value="1"/>
</dbReference>
<dbReference type="Pfam" id="PF11790">
    <property type="entry name" value="Glyco_hydro_cc"/>
    <property type="match status" value="1"/>
</dbReference>
<name>F2EDQ9_HORVV</name>
<proteinExistence type="evidence at transcript level"/>
<sequence>MSSSVKITSLLALASMAAAVPHYQHNKFHHRAAYPTGGWGAYNSSAVPAGTGTTTIDMTSTSTQTLYSTVYRPTSSSAESVDAAAVSTGLSSAGCGANVVTVTAKEKVTITVTPGAGTPSPKPSAPAAESSVDSGYGASSPSPAAPATPAAEQSSSSAGYPAAPPAATPVKESPIKESPVPSSAPAQTPATETTSAAGYPAQTPEASPVVTTSMAQQPVASSAAPSSSATPSPSTGNGYAGIKRGLAYNDAHLCSTFGSKFGFGYNWGQVENNDIGTQFIPMMHGPEKSTAKEWLANVDVAVKKHHSTAVMGFNEPDIPTQANLSPEAACSAWKEYMNPIKSTYPDVTIIGPSVSNGQAPMGLDWLSRFHTACPDAIVDAANIHFYDQYDSTVFDRFKAHVEKAAKQTGQKLFITEFGLNPGTANPQQAAEFLAQCIKYLDAEPVVEGYAYFMVGEGENQLNSNGALSPVGKVYAGAA</sequence>
<protein>
    <submittedName>
        <fullName evidence="4">Predicted protein</fullName>
    </submittedName>
</protein>
<feature type="compositionally biased region" description="Polar residues" evidence="1">
    <location>
        <begin position="209"/>
        <end position="219"/>
    </location>
</feature>
<feature type="compositionally biased region" description="Low complexity" evidence="1">
    <location>
        <begin position="220"/>
        <end position="235"/>
    </location>
</feature>
<dbReference type="InterPro" id="IPR053183">
    <property type="entry name" value="ASL1"/>
</dbReference>
<evidence type="ECO:0000259" key="3">
    <source>
        <dbReference type="Pfam" id="PF11790"/>
    </source>
</evidence>
<keyword evidence="2" id="KW-0732">Signal</keyword>
<feature type="compositionally biased region" description="Low complexity" evidence="1">
    <location>
        <begin position="113"/>
        <end position="131"/>
    </location>
</feature>
<feature type="region of interest" description="Disordered" evidence="1">
    <location>
        <begin position="112"/>
        <end position="236"/>
    </location>
</feature>
<feature type="signal peptide" evidence="2">
    <location>
        <begin position="1"/>
        <end position="19"/>
    </location>
</feature>
<feature type="chain" id="PRO_5003277993" evidence="2">
    <location>
        <begin position="20"/>
        <end position="478"/>
    </location>
</feature>
<feature type="compositionally biased region" description="Polar residues" evidence="1">
    <location>
        <begin position="180"/>
        <end position="196"/>
    </location>
</feature>
<evidence type="ECO:0000313" key="4">
    <source>
        <dbReference type="EMBL" id="BAK05481.1"/>
    </source>
</evidence>